<evidence type="ECO:0000313" key="10">
    <source>
        <dbReference type="Proteomes" id="UP000006727"/>
    </source>
</evidence>
<reference evidence="8 10" key="1">
    <citation type="journal article" date="2008" name="Science">
        <title>The Physcomitrella genome reveals evolutionary insights into the conquest of land by plants.</title>
        <authorList>
            <person name="Rensing S."/>
            <person name="Lang D."/>
            <person name="Zimmer A."/>
            <person name="Terry A."/>
            <person name="Salamov A."/>
            <person name="Shapiro H."/>
            <person name="Nishiyama T."/>
            <person name="Perroud P.-F."/>
            <person name="Lindquist E."/>
            <person name="Kamisugi Y."/>
            <person name="Tanahashi T."/>
            <person name="Sakakibara K."/>
            <person name="Fujita T."/>
            <person name="Oishi K."/>
            <person name="Shin-I T."/>
            <person name="Kuroki Y."/>
            <person name="Toyoda A."/>
            <person name="Suzuki Y."/>
            <person name="Hashimoto A."/>
            <person name="Yamaguchi K."/>
            <person name="Sugano A."/>
            <person name="Kohara Y."/>
            <person name="Fujiyama A."/>
            <person name="Anterola A."/>
            <person name="Aoki S."/>
            <person name="Ashton N."/>
            <person name="Barbazuk W.B."/>
            <person name="Barker E."/>
            <person name="Bennetzen J."/>
            <person name="Bezanilla M."/>
            <person name="Blankenship R."/>
            <person name="Cho S.H."/>
            <person name="Dutcher S."/>
            <person name="Estelle M."/>
            <person name="Fawcett J.A."/>
            <person name="Gundlach H."/>
            <person name="Hanada K."/>
            <person name="Heyl A."/>
            <person name="Hicks K.A."/>
            <person name="Hugh J."/>
            <person name="Lohr M."/>
            <person name="Mayer K."/>
            <person name="Melkozernov A."/>
            <person name="Murata T."/>
            <person name="Nelson D."/>
            <person name="Pils B."/>
            <person name="Prigge M."/>
            <person name="Reiss B."/>
            <person name="Renner T."/>
            <person name="Rombauts S."/>
            <person name="Rushton P."/>
            <person name="Sanderfoot A."/>
            <person name="Schween G."/>
            <person name="Shiu S.-H."/>
            <person name="Stueber K."/>
            <person name="Theodoulou F.L."/>
            <person name="Tu H."/>
            <person name="Van de Peer Y."/>
            <person name="Verrier P.J."/>
            <person name="Waters E."/>
            <person name="Wood A."/>
            <person name="Yang L."/>
            <person name="Cove D."/>
            <person name="Cuming A."/>
            <person name="Hasebe M."/>
            <person name="Lucas S."/>
            <person name="Mishler D.B."/>
            <person name="Reski R."/>
            <person name="Grigoriev I."/>
            <person name="Quatrano R.S."/>
            <person name="Boore J.L."/>
        </authorList>
    </citation>
    <scope>NUCLEOTIDE SEQUENCE [LARGE SCALE GENOMIC DNA]</scope>
    <source>
        <strain evidence="9 10">cv. Gransden 2004</strain>
    </source>
</reference>
<dbReference type="Pfam" id="PF00892">
    <property type="entry name" value="EamA"/>
    <property type="match status" value="2"/>
</dbReference>
<protein>
    <recommendedName>
        <fullName evidence="7">EamA domain-containing protein</fullName>
    </recommendedName>
</protein>
<accession>A0A2K1KCX8</accession>
<dbReference type="PANTHER" id="PTHR32322">
    <property type="entry name" value="INNER MEMBRANE TRANSPORTER"/>
    <property type="match status" value="1"/>
</dbReference>
<dbReference type="AlphaFoldDB" id="A0A2K1KCX8"/>
<evidence type="ECO:0000313" key="9">
    <source>
        <dbReference type="EnsemblPlants" id="Pp3c7_24690V3.1"/>
    </source>
</evidence>
<dbReference type="STRING" id="3218.A0A2K1KCX8"/>
<evidence type="ECO:0000256" key="3">
    <source>
        <dbReference type="ARBA" id="ARBA00022692"/>
    </source>
</evidence>
<keyword evidence="5 6" id="KW-0472">Membrane</keyword>
<dbReference type="SUPFAM" id="SSF103481">
    <property type="entry name" value="Multidrug resistance efflux transporter EmrE"/>
    <property type="match status" value="2"/>
</dbReference>
<dbReference type="OrthoDB" id="1917929at2759"/>
<dbReference type="InterPro" id="IPR037185">
    <property type="entry name" value="EmrE-like"/>
</dbReference>
<feature type="transmembrane region" description="Helical" evidence="6">
    <location>
        <begin position="27"/>
        <end position="46"/>
    </location>
</feature>
<dbReference type="InterPro" id="IPR000620">
    <property type="entry name" value="EamA_dom"/>
</dbReference>
<evidence type="ECO:0000259" key="7">
    <source>
        <dbReference type="Pfam" id="PF00892"/>
    </source>
</evidence>
<dbReference type="GO" id="GO:0016020">
    <property type="term" value="C:membrane"/>
    <property type="evidence" value="ECO:0007669"/>
    <property type="project" value="UniProtKB-SubCell"/>
</dbReference>
<evidence type="ECO:0000256" key="4">
    <source>
        <dbReference type="ARBA" id="ARBA00022989"/>
    </source>
</evidence>
<dbReference type="EnsemblPlants" id="Pp3c7_24690V3.1">
    <property type="protein sequence ID" value="Pp3c7_24690V3.1"/>
    <property type="gene ID" value="Pp3c7_24690"/>
</dbReference>
<reference evidence="9" key="3">
    <citation type="submission" date="2020-12" db="UniProtKB">
        <authorList>
            <consortium name="EnsemblPlants"/>
        </authorList>
    </citation>
    <scope>IDENTIFICATION</scope>
</reference>
<keyword evidence="3 6" id="KW-0812">Transmembrane</keyword>
<name>A0A2K1KCX8_PHYPA</name>
<proteinExistence type="inferred from homology"/>
<feature type="transmembrane region" description="Helical" evidence="6">
    <location>
        <begin position="227"/>
        <end position="248"/>
    </location>
</feature>
<feature type="transmembrane region" description="Helical" evidence="6">
    <location>
        <begin position="268"/>
        <end position="285"/>
    </location>
</feature>
<comment type="similarity">
    <text evidence="2">Belongs to the drug/metabolite transporter (DMT) superfamily. Plant drug/metabolite exporter (P-DME) (TC 2.A.7.4) family.</text>
</comment>
<dbReference type="PANTHER" id="PTHR32322:SF2">
    <property type="entry name" value="EAMA DOMAIN-CONTAINING PROTEIN"/>
    <property type="match status" value="1"/>
</dbReference>
<feature type="transmembrane region" description="Helical" evidence="6">
    <location>
        <begin position="89"/>
        <end position="106"/>
    </location>
</feature>
<gene>
    <name evidence="9" type="primary">LOC112284266</name>
    <name evidence="8" type="ORF">PHYPA_010820</name>
</gene>
<dbReference type="GeneID" id="112284266"/>
<evidence type="ECO:0000256" key="6">
    <source>
        <dbReference type="SAM" id="Phobius"/>
    </source>
</evidence>
<feature type="transmembrane region" description="Helical" evidence="6">
    <location>
        <begin position="118"/>
        <end position="139"/>
    </location>
</feature>
<dbReference type="EnsemblPlants" id="Pp3c7_24690V3.2">
    <property type="protein sequence ID" value="Pp3c7_24690V3.2"/>
    <property type="gene ID" value="Pp3c7_24690"/>
</dbReference>
<dbReference type="InterPro" id="IPR050638">
    <property type="entry name" value="AA-Vitamin_Transporters"/>
</dbReference>
<dbReference type="RefSeq" id="XP_024379705.1">
    <property type="nucleotide sequence ID" value="XM_024523937.2"/>
</dbReference>
<dbReference type="KEGG" id="ppp:112284266"/>
<dbReference type="Proteomes" id="UP000006727">
    <property type="component" value="Chromosome 7"/>
</dbReference>
<reference evidence="8 10" key="2">
    <citation type="journal article" date="2018" name="Plant J.">
        <title>The Physcomitrella patens chromosome-scale assembly reveals moss genome structure and evolution.</title>
        <authorList>
            <person name="Lang D."/>
            <person name="Ullrich K.K."/>
            <person name="Murat F."/>
            <person name="Fuchs J."/>
            <person name="Jenkins J."/>
            <person name="Haas F.B."/>
            <person name="Piednoel M."/>
            <person name="Gundlach H."/>
            <person name="Van Bel M."/>
            <person name="Meyberg R."/>
            <person name="Vives C."/>
            <person name="Morata J."/>
            <person name="Symeonidi A."/>
            <person name="Hiss M."/>
            <person name="Muchero W."/>
            <person name="Kamisugi Y."/>
            <person name="Saleh O."/>
            <person name="Blanc G."/>
            <person name="Decker E.L."/>
            <person name="van Gessel N."/>
            <person name="Grimwood J."/>
            <person name="Hayes R.D."/>
            <person name="Graham S.W."/>
            <person name="Gunter L.E."/>
            <person name="McDaniel S.F."/>
            <person name="Hoernstein S.N.W."/>
            <person name="Larsson A."/>
            <person name="Li F.W."/>
            <person name="Perroud P.F."/>
            <person name="Phillips J."/>
            <person name="Ranjan P."/>
            <person name="Rokshar D.S."/>
            <person name="Rothfels C.J."/>
            <person name="Schneider L."/>
            <person name="Shu S."/>
            <person name="Stevenson D.W."/>
            <person name="Thummler F."/>
            <person name="Tillich M."/>
            <person name="Villarreal Aguilar J.C."/>
            <person name="Widiez T."/>
            <person name="Wong G.K."/>
            <person name="Wymore A."/>
            <person name="Zhang Y."/>
            <person name="Zimmer A.D."/>
            <person name="Quatrano R.S."/>
            <person name="Mayer K.F.X."/>
            <person name="Goodstein D."/>
            <person name="Casacuberta J.M."/>
            <person name="Vandepoele K."/>
            <person name="Reski R."/>
            <person name="Cuming A.C."/>
            <person name="Tuskan G.A."/>
            <person name="Maumus F."/>
            <person name="Salse J."/>
            <person name="Schmutz J."/>
            <person name="Rensing S.A."/>
        </authorList>
    </citation>
    <scope>NUCLEOTIDE SEQUENCE [LARGE SCALE GENOMIC DNA]</scope>
    <source>
        <strain evidence="9 10">cv. Gransden 2004</strain>
    </source>
</reference>
<dbReference type="Gramene" id="Pp3c7_24690V3.2">
    <property type="protein sequence ID" value="Pp3c7_24690V3.2"/>
    <property type="gene ID" value="Pp3c7_24690"/>
</dbReference>
<keyword evidence="4 6" id="KW-1133">Transmembrane helix</keyword>
<feature type="domain" description="EamA" evidence="7">
    <location>
        <begin position="32"/>
        <end position="160"/>
    </location>
</feature>
<feature type="transmembrane region" description="Helical" evidence="6">
    <location>
        <begin position="58"/>
        <end position="77"/>
    </location>
</feature>
<sequence length="362" mass="39532">MKMTTFELDNLQPRAEAASADAYLKRIANAVVLVLPFFLWGTNMVIMEDVMAKTGSMFVAFARLIPGGFGIIAFASLRGKKFPSGVTAWLPIALFGLINSTLFQVFCVEGLTRTIAGIGSVIIDSQPLTVAVMAAMFYGEVLGPKSITALISGIFGLILIEVPPLKMQELLHSLLHSFGILKASPPLHSTGKWSLWDSGEWWMLLAAQCMAVGTIMMRWVSRFADPIMVIGWHMVLGSIPVLALSIWRQDPAVSGHLQDLNLGDWAELVYISVFGSALATGLFFYNATKGSLTELSVLTLLTPVFATIFGYLLRNEVITKIELVGSVITLVSICFVKVEKPKPTEPQNFNIRYDSLPVEATP</sequence>
<evidence type="ECO:0000256" key="1">
    <source>
        <dbReference type="ARBA" id="ARBA00004141"/>
    </source>
</evidence>
<organism evidence="8">
    <name type="scientific">Physcomitrium patens</name>
    <name type="common">Spreading-leaved earth moss</name>
    <name type="synonym">Physcomitrella patens</name>
    <dbReference type="NCBI Taxonomy" id="3218"/>
    <lineage>
        <taxon>Eukaryota</taxon>
        <taxon>Viridiplantae</taxon>
        <taxon>Streptophyta</taxon>
        <taxon>Embryophyta</taxon>
        <taxon>Bryophyta</taxon>
        <taxon>Bryophytina</taxon>
        <taxon>Bryopsida</taxon>
        <taxon>Funariidae</taxon>
        <taxon>Funariales</taxon>
        <taxon>Funariaceae</taxon>
        <taxon>Physcomitrium</taxon>
    </lineage>
</organism>
<evidence type="ECO:0000256" key="2">
    <source>
        <dbReference type="ARBA" id="ARBA00007635"/>
    </source>
</evidence>
<keyword evidence="10" id="KW-1185">Reference proteome</keyword>
<feature type="transmembrane region" description="Helical" evidence="6">
    <location>
        <begin position="292"/>
        <end position="311"/>
    </location>
</feature>
<dbReference type="RefSeq" id="XP_024379706.1">
    <property type="nucleotide sequence ID" value="XM_024523938.2"/>
</dbReference>
<comment type="subcellular location">
    <subcellularLocation>
        <location evidence="1">Membrane</location>
        <topology evidence="1">Multi-pass membrane protein</topology>
    </subcellularLocation>
</comment>
<evidence type="ECO:0000313" key="8">
    <source>
        <dbReference type="EMBL" id="PNR51633.1"/>
    </source>
</evidence>
<dbReference type="PaxDb" id="3218-PP1S97_16V6.1"/>
<dbReference type="EMBL" id="ABEU02000007">
    <property type="protein sequence ID" value="PNR51633.1"/>
    <property type="molecule type" value="Genomic_DNA"/>
</dbReference>
<feature type="domain" description="EamA" evidence="7">
    <location>
        <begin position="198"/>
        <end position="336"/>
    </location>
</feature>
<evidence type="ECO:0000256" key="5">
    <source>
        <dbReference type="ARBA" id="ARBA00023136"/>
    </source>
</evidence>
<dbReference type="Gramene" id="Pp3c7_24690V3.1">
    <property type="protein sequence ID" value="Pp3c7_24690V3.1"/>
    <property type="gene ID" value="Pp3c7_24690"/>
</dbReference>
<feature type="transmembrane region" description="Helical" evidence="6">
    <location>
        <begin position="201"/>
        <end position="220"/>
    </location>
</feature>